<organism evidence="1 2">
    <name type="scientific">Paenibacillus haidiansis</name>
    <dbReference type="NCBI Taxonomy" id="1574488"/>
    <lineage>
        <taxon>Bacteria</taxon>
        <taxon>Bacillati</taxon>
        <taxon>Bacillota</taxon>
        <taxon>Bacilli</taxon>
        <taxon>Bacillales</taxon>
        <taxon>Paenibacillaceae</taxon>
        <taxon>Paenibacillus</taxon>
    </lineage>
</organism>
<dbReference type="RefSeq" id="WP_331846293.1">
    <property type="nucleotide sequence ID" value="NZ_JAZHPZ010000003.1"/>
</dbReference>
<protein>
    <submittedName>
        <fullName evidence="1">Uncharacterized protein</fullName>
    </submittedName>
</protein>
<name>A0ABU7VQN0_9BACL</name>
<dbReference type="Pfam" id="PF26325">
    <property type="entry name" value="YhjD"/>
    <property type="match status" value="1"/>
</dbReference>
<keyword evidence="2" id="KW-1185">Reference proteome</keyword>
<accession>A0ABU7VQN0</accession>
<dbReference type="Proteomes" id="UP001306950">
    <property type="component" value="Unassembled WGS sequence"/>
</dbReference>
<sequence length="132" mass="15298">MIQDKAGMITMEEREMMRDYILLTHIHAMVQKSITDLKYTDNILKKTFEMCGRVIEDRVITDMKALRQTLKGNGIVIQNEEHDGFVIRYHFTCRGYQDKFSMTRDVMKAEISIKLGKYVGEIGAAIKSQKTT</sequence>
<dbReference type="InterPro" id="IPR058600">
    <property type="entry name" value="YhjD-like"/>
</dbReference>
<comment type="caution">
    <text evidence="1">The sequence shown here is derived from an EMBL/GenBank/DDBJ whole genome shotgun (WGS) entry which is preliminary data.</text>
</comment>
<proteinExistence type="predicted"/>
<dbReference type="EMBL" id="JAZHPZ010000003">
    <property type="protein sequence ID" value="MEF2966079.1"/>
    <property type="molecule type" value="Genomic_DNA"/>
</dbReference>
<evidence type="ECO:0000313" key="1">
    <source>
        <dbReference type="EMBL" id="MEF2966079.1"/>
    </source>
</evidence>
<gene>
    <name evidence="1" type="ORF">V3851_09575</name>
</gene>
<evidence type="ECO:0000313" key="2">
    <source>
        <dbReference type="Proteomes" id="UP001306950"/>
    </source>
</evidence>
<reference evidence="1 2" key="1">
    <citation type="submission" date="2024-02" db="EMBL/GenBank/DDBJ databases">
        <title>A nitrogen-fixing paenibacillus bacterium.</title>
        <authorList>
            <person name="Zhang W.L."/>
            <person name="Chen S.F."/>
        </authorList>
    </citation>
    <scope>NUCLEOTIDE SEQUENCE [LARGE SCALE GENOMIC DNA]</scope>
    <source>
        <strain evidence="1 2">M1</strain>
    </source>
</reference>